<evidence type="ECO:0000313" key="4">
    <source>
        <dbReference type="EMBL" id="KXZ49547.1"/>
    </source>
</evidence>
<keyword evidence="5" id="KW-1185">Reference proteome</keyword>
<protein>
    <recommendedName>
        <fullName evidence="3">Enoyl reductase (ER) domain-containing protein</fullName>
    </recommendedName>
</protein>
<dbReference type="OrthoDB" id="7482721at2759"/>
<dbReference type="CDD" id="cd05282">
    <property type="entry name" value="ETR_like"/>
    <property type="match status" value="1"/>
</dbReference>
<dbReference type="AlphaFoldDB" id="A0A150GIA2"/>
<dbReference type="GO" id="GO:0070402">
    <property type="term" value="F:NADPH binding"/>
    <property type="evidence" value="ECO:0007669"/>
    <property type="project" value="TreeGrafter"/>
</dbReference>
<accession>A0A150GIA2</accession>
<reference evidence="5" key="1">
    <citation type="journal article" date="2016" name="Nat. Commun.">
        <title>The Gonium pectorale genome demonstrates co-option of cell cycle regulation during the evolution of multicellularity.</title>
        <authorList>
            <person name="Hanschen E.R."/>
            <person name="Marriage T.N."/>
            <person name="Ferris P.J."/>
            <person name="Hamaji T."/>
            <person name="Toyoda A."/>
            <person name="Fujiyama A."/>
            <person name="Neme R."/>
            <person name="Noguchi H."/>
            <person name="Minakuchi Y."/>
            <person name="Suzuki M."/>
            <person name="Kawai-Toyooka H."/>
            <person name="Smith D.R."/>
            <person name="Sparks H."/>
            <person name="Anderson J."/>
            <person name="Bakaric R."/>
            <person name="Luria V."/>
            <person name="Karger A."/>
            <person name="Kirschner M.W."/>
            <person name="Durand P.M."/>
            <person name="Michod R.E."/>
            <person name="Nozaki H."/>
            <person name="Olson B.J."/>
        </authorList>
    </citation>
    <scope>NUCLEOTIDE SEQUENCE [LARGE SCALE GENOMIC DNA]</scope>
    <source>
        <strain evidence="5">NIES-2863</strain>
    </source>
</reference>
<gene>
    <name evidence="4" type="ORF">GPECTOR_20g401</name>
</gene>
<dbReference type="STRING" id="33097.A0A150GIA2"/>
<dbReference type="Proteomes" id="UP000075714">
    <property type="component" value="Unassembled WGS sequence"/>
</dbReference>
<evidence type="ECO:0000256" key="2">
    <source>
        <dbReference type="ARBA" id="ARBA00023002"/>
    </source>
</evidence>
<dbReference type="SMART" id="SM00829">
    <property type="entry name" value="PKS_ER"/>
    <property type="match status" value="1"/>
</dbReference>
<dbReference type="InterPro" id="IPR013154">
    <property type="entry name" value="ADH-like_N"/>
</dbReference>
<dbReference type="Gene3D" id="3.90.180.10">
    <property type="entry name" value="Medium-chain alcohol dehydrogenases, catalytic domain"/>
    <property type="match status" value="1"/>
</dbReference>
<dbReference type="InterPro" id="IPR013149">
    <property type="entry name" value="ADH-like_C"/>
</dbReference>
<dbReference type="SUPFAM" id="SSF50129">
    <property type="entry name" value="GroES-like"/>
    <property type="match status" value="1"/>
</dbReference>
<dbReference type="Gene3D" id="3.40.50.720">
    <property type="entry name" value="NAD(P)-binding Rossmann-like Domain"/>
    <property type="match status" value="1"/>
</dbReference>
<dbReference type="Pfam" id="PF08240">
    <property type="entry name" value="ADH_N"/>
    <property type="match status" value="1"/>
</dbReference>
<dbReference type="GO" id="GO:0016651">
    <property type="term" value="F:oxidoreductase activity, acting on NAD(P)H"/>
    <property type="evidence" value="ECO:0007669"/>
    <property type="project" value="TreeGrafter"/>
</dbReference>
<keyword evidence="2" id="KW-0560">Oxidoreductase</keyword>
<dbReference type="InterPro" id="IPR020843">
    <property type="entry name" value="ER"/>
</dbReference>
<comment type="caution">
    <text evidence="4">The sequence shown here is derived from an EMBL/GenBank/DDBJ whole genome shotgun (WGS) entry which is preliminary data.</text>
</comment>
<dbReference type="EMBL" id="LSYV01000021">
    <property type="protein sequence ID" value="KXZ49547.1"/>
    <property type="molecule type" value="Genomic_DNA"/>
</dbReference>
<dbReference type="InterPro" id="IPR011032">
    <property type="entry name" value="GroES-like_sf"/>
</dbReference>
<evidence type="ECO:0000313" key="5">
    <source>
        <dbReference type="Proteomes" id="UP000075714"/>
    </source>
</evidence>
<sequence length="299" mass="31238">MALPNTQTAIQVYPGFKPKDFPATLGLEGAGAVAALGPDVSGRLAVGQRVVAVNWRPAASGNGTWQQYLVLREEDLVPIPDDLPDELACQALINPIPVIGMLRELAPPKGEYVIVTAAGSALGRMTLSYAKSIGIRTIATARRAEQLEELKAAGADAAFQLASDADAAALAEGVMALTGGRGAWGAIDAVAGPVPAWIAPAVRENGAIILYGLMSGVEVPYSGIQLLFRRVGLQGFWLVPWLEAQPLEAQREVLGAAVEALRSGVLQSPKIEKRPLEEAAAALADQSKVGREAKIVLVG</sequence>
<dbReference type="PANTHER" id="PTHR48106">
    <property type="entry name" value="QUINONE OXIDOREDUCTASE PIG3-RELATED"/>
    <property type="match status" value="1"/>
</dbReference>
<dbReference type="InterPro" id="IPR036291">
    <property type="entry name" value="NAD(P)-bd_dom_sf"/>
</dbReference>
<proteinExistence type="predicted"/>
<organism evidence="4 5">
    <name type="scientific">Gonium pectorale</name>
    <name type="common">Green alga</name>
    <dbReference type="NCBI Taxonomy" id="33097"/>
    <lineage>
        <taxon>Eukaryota</taxon>
        <taxon>Viridiplantae</taxon>
        <taxon>Chlorophyta</taxon>
        <taxon>core chlorophytes</taxon>
        <taxon>Chlorophyceae</taxon>
        <taxon>CS clade</taxon>
        <taxon>Chlamydomonadales</taxon>
        <taxon>Volvocaceae</taxon>
        <taxon>Gonium</taxon>
    </lineage>
</organism>
<dbReference type="Pfam" id="PF00107">
    <property type="entry name" value="ADH_zinc_N"/>
    <property type="match status" value="1"/>
</dbReference>
<keyword evidence="1" id="KW-0521">NADP</keyword>
<dbReference type="SUPFAM" id="SSF51735">
    <property type="entry name" value="NAD(P)-binding Rossmann-fold domains"/>
    <property type="match status" value="1"/>
</dbReference>
<evidence type="ECO:0000256" key="1">
    <source>
        <dbReference type="ARBA" id="ARBA00022857"/>
    </source>
</evidence>
<dbReference type="PANTHER" id="PTHR48106:SF2">
    <property type="entry name" value="ZN2+-BINDING DEHYDROGENASE"/>
    <property type="match status" value="1"/>
</dbReference>
<feature type="domain" description="Enoyl reductase (ER)" evidence="3">
    <location>
        <begin position="2"/>
        <end position="297"/>
    </location>
</feature>
<evidence type="ECO:0000259" key="3">
    <source>
        <dbReference type="SMART" id="SM00829"/>
    </source>
</evidence>
<name>A0A150GIA2_GONPE</name>